<name>A0A140G9H5_HELME</name>
<dbReference type="SUPFAM" id="SSF53850">
    <property type="entry name" value="Periplasmic binding protein-like II"/>
    <property type="match status" value="1"/>
</dbReference>
<feature type="transmembrane region" description="Helical" evidence="9">
    <location>
        <begin position="337"/>
        <end position="360"/>
    </location>
</feature>
<dbReference type="Pfam" id="PF00060">
    <property type="entry name" value="Lig_chan"/>
    <property type="match status" value="1"/>
</dbReference>
<reference evidence="12" key="1">
    <citation type="journal article" date="2016" name="BMC Genomics">
        <title>Genome-wide analysis of ionotropic receptors provides insight into their evolution in Heliconius butterflies.</title>
        <authorList>
            <person name="van Schooten B."/>
            <person name="Jiggins C.D."/>
            <person name="Briscoe A.D."/>
            <person name="Papa R."/>
        </authorList>
    </citation>
    <scope>NUCLEOTIDE SEQUENCE</scope>
</reference>
<keyword evidence="4 9" id="KW-0812">Transmembrane</keyword>
<evidence type="ECO:0000256" key="3">
    <source>
        <dbReference type="ARBA" id="ARBA00022475"/>
    </source>
</evidence>
<feature type="transmembrane region" description="Helical" evidence="9">
    <location>
        <begin position="410"/>
        <end position="433"/>
    </location>
</feature>
<accession>A0A140G9H5</accession>
<evidence type="ECO:0000313" key="12">
    <source>
        <dbReference type="EMBL" id="AMM70654.1"/>
    </source>
</evidence>
<dbReference type="PANTHER" id="PTHR42643:SF33">
    <property type="entry name" value="GLUTAMATE RECEPTOR 2-LIKE PROTEIN"/>
    <property type="match status" value="1"/>
</dbReference>
<evidence type="ECO:0000256" key="9">
    <source>
        <dbReference type="SAM" id="Phobius"/>
    </source>
</evidence>
<comment type="similarity">
    <text evidence="2">Belongs to the glutamate-gated ion channel (TC 1.A.10.1) family.</text>
</comment>
<gene>
    <name evidence="12" type="primary">IR75q2</name>
</gene>
<evidence type="ECO:0000256" key="2">
    <source>
        <dbReference type="ARBA" id="ARBA00008685"/>
    </source>
</evidence>
<dbReference type="PANTHER" id="PTHR42643">
    <property type="entry name" value="IONOTROPIC RECEPTOR 20A-RELATED"/>
    <property type="match status" value="1"/>
</dbReference>
<evidence type="ECO:0000256" key="10">
    <source>
        <dbReference type="SAM" id="SignalP"/>
    </source>
</evidence>
<evidence type="ECO:0000259" key="11">
    <source>
        <dbReference type="Pfam" id="PF00060"/>
    </source>
</evidence>
<organism evidence="12">
    <name type="scientific">Heliconius melpomene rosina</name>
    <dbReference type="NCBI Taxonomy" id="171916"/>
    <lineage>
        <taxon>Eukaryota</taxon>
        <taxon>Metazoa</taxon>
        <taxon>Ecdysozoa</taxon>
        <taxon>Arthropoda</taxon>
        <taxon>Hexapoda</taxon>
        <taxon>Insecta</taxon>
        <taxon>Pterygota</taxon>
        <taxon>Neoptera</taxon>
        <taxon>Endopterygota</taxon>
        <taxon>Lepidoptera</taxon>
        <taxon>Glossata</taxon>
        <taxon>Ditrysia</taxon>
        <taxon>Papilionoidea</taxon>
        <taxon>Nymphalidae</taxon>
        <taxon>Heliconiinae</taxon>
        <taxon>Heliconiini</taxon>
        <taxon>Heliconius</taxon>
    </lineage>
</organism>
<keyword evidence="3" id="KW-1003">Cell membrane</keyword>
<comment type="subcellular location">
    <subcellularLocation>
        <location evidence="1">Cell membrane</location>
        <topology evidence="1">Multi-pass membrane protein</topology>
    </subcellularLocation>
</comment>
<evidence type="ECO:0000256" key="1">
    <source>
        <dbReference type="ARBA" id="ARBA00004651"/>
    </source>
</evidence>
<dbReference type="GO" id="GO:0005886">
    <property type="term" value="C:plasma membrane"/>
    <property type="evidence" value="ECO:0007669"/>
    <property type="project" value="UniProtKB-SubCell"/>
</dbReference>
<sequence>MSIGYVMAKIPFIILFLFFKYAFSEKVIETNIIANIIQTLERPTTIIVITCLTPYNKVQFHSKLAGRNSDKRNLIEFIHPGEIPKNIENNHHILFIADLGCQNVLDSLKIYDNLKLFRSPFRWIFFNKNCDNINFKRTIQNITDINILLDSEVLVIQQYCGYFCEIYYTYKRSSESEWETELYEKWNITNGMEKKSRHNEATAIRRLNLNNYELKICYVLTDNDSINHLTDEVNDHIDTITKVNFPTTNQLLDFLNASRKYIFTETWGYRHNNTWNGMTGYLVRQEVDIGGSPMFFTSERMSVIEYISSPTPTRSKFVFQQPKLSYENNLFLLSFKYSLWIGSIALIGLLYLVICAVTIWEWKKKSSSKNGVESVGILRPNLVDIALFIFGCTCQQGSVVELKGSLGRMVLLLLFVSLTFLYTSYSANIVALLQSSSSQIRTLEDLLRSRMKFGVHDTVFNKYYFTTETEPIRRAIYETKVAPPGGTPHFMSMEDGVKAMQKGLFAFHMETGVGYKFVGKYFEEGEKCGLKEIQYLRVIDPWLAVQKNTQFMEMFKIGTKRLQEHGLQQRENHLLYEKRPKCSGRQANFISVSMVDCYPALLILTYGALLAAMVGVIEILYYRRAEIMSKIK</sequence>
<dbReference type="Gene3D" id="1.10.287.70">
    <property type="match status" value="1"/>
</dbReference>
<feature type="domain" description="Ionotropic glutamate receptor C-terminal" evidence="11">
    <location>
        <begin position="338"/>
        <end position="579"/>
    </location>
</feature>
<evidence type="ECO:0000256" key="4">
    <source>
        <dbReference type="ARBA" id="ARBA00022692"/>
    </source>
</evidence>
<dbReference type="InterPro" id="IPR001320">
    <property type="entry name" value="Iontro_rcpt_C"/>
</dbReference>
<protein>
    <submittedName>
        <fullName evidence="12">Ionotropic receptor 75q2</fullName>
    </submittedName>
</protein>
<dbReference type="EMBL" id="KU702627">
    <property type="protein sequence ID" value="AMM70654.1"/>
    <property type="molecule type" value="mRNA"/>
</dbReference>
<evidence type="ECO:0000256" key="8">
    <source>
        <dbReference type="ARBA" id="ARBA00023180"/>
    </source>
</evidence>
<dbReference type="Gene3D" id="3.40.190.10">
    <property type="entry name" value="Periplasmic binding protein-like II"/>
    <property type="match status" value="1"/>
</dbReference>
<keyword evidence="5 9" id="KW-1133">Transmembrane helix</keyword>
<proteinExistence type="evidence at transcript level"/>
<feature type="chain" id="PRO_5007302411" evidence="10">
    <location>
        <begin position="25"/>
        <end position="632"/>
    </location>
</feature>
<keyword evidence="6 9" id="KW-0472">Membrane</keyword>
<feature type="transmembrane region" description="Helical" evidence="9">
    <location>
        <begin position="598"/>
        <end position="622"/>
    </location>
</feature>
<feature type="signal peptide" evidence="10">
    <location>
        <begin position="1"/>
        <end position="24"/>
    </location>
</feature>
<evidence type="ECO:0000256" key="5">
    <source>
        <dbReference type="ARBA" id="ARBA00022989"/>
    </source>
</evidence>
<dbReference type="InterPro" id="IPR052192">
    <property type="entry name" value="Insect_Ionotropic_Sensory_Rcpt"/>
</dbReference>
<keyword evidence="8" id="KW-0325">Glycoprotein</keyword>
<keyword evidence="7 12" id="KW-0675">Receptor</keyword>
<dbReference type="AlphaFoldDB" id="A0A140G9H5"/>
<evidence type="ECO:0000256" key="6">
    <source>
        <dbReference type="ARBA" id="ARBA00023136"/>
    </source>
</evidence>
<dbReference type="GO" id="GO:0015276">
    <property type="term" value="F:ligand-gated monoatomic ion channel activity"/>
    <property type="evidence" value="ECO:0007669"/>
    <property type="project" value="InterPro"/>
</dbReference>
<evidence type="ECO:0000256" key="7">
    <source>
        <dbReference type="ARBA" id="ARBA00023170"/>
    </source>
</evidence>
<dbReference type="GO" id="GO:0050906">
    <property type="term" value="P:detection of stimulus involved in sensory perception"/>
    <property type="evidence" value="ECO:0007669"/>
    <property type="project" value="UniProtKB-ARBA"/>
</dbReference>
<keyword evidence="10" id="KW-0732">Signal</keyword>